<dbReference type="EMBL" id="CM015729">
    <property type="protein sequence ID" value="KAF3703027.1"/>
    <property type="molecule type" value="Genomic_DNA"/>
</dbReference>
<feature type="region of interest" description="Disordered" evidence="1">
    <location>
        <begin position="1"/>
        <end position="65"/>
    </location>
</feature>
<proteinExistence type="predicted"/>
<organism evidence="2 3">
    <name type="scientific">Channa argus</name>
    <name type="common">Northern snakehead</name>
    <name type="synonym">Ophicephalus argus</name>
    <dbReference type="NCBI Taxonomy" id="215402"/>
    <lineage>
        <taxon>Eukaryota</taxon>
        <taxon>Metazoa</taxon>
        <taxon>Chordata</taxon>
        <taxon>Craniata</taxon>
        <taxon>Vertebrata</taxon>
        <taxon>Euteleostomi</taxon>
        <taxon>Actinopterygii</taxon>
        <taxon>Neopterygii</taxon>
        <taxon>Teleostei</taxon>
        <taxon>Neoteleostei</taxon>
        <taxon>Acanthomorphata</taxon>
        <taxon>Anabantaria</taxon>
        <taxon>Anabantiformes</taxon>
        <taxon>Channoidei</taxon>
        <taxon>Channidae</taxon>
        <taxon>Channa</taxon>
    </lineage>
</organism>
<evidence type="ECO:0000313" key="2">
    <source>
        <dbReference type="EMBL" id="KAF3703027.1"/>
    </source>
</evidence>
<keyword evidence="3" id="KW-1185">Reference proteome</keyword>
<accession>A0A6G1QKN6</accession>
<dbReference type="AlphaFoldDB" id="A0A6G1QKN6"/>
<evidence type="ECO:0000313" key="3">
    <source>
        <dbReference type="Proteomes" id="UP000503349"/>
    </source>
</evidence>
<evidence type="ECO:0000256" key="1">
    <source>
        <dbReference type="SAM" id="MobiDB-lite"/>
    </source>
</evidence>
<protein>
    <submittedName>
        <fullName evidence="2">Uncharacterized protein</fullName>
    </submittedName>
</protein>
<gene>
    <name evidence="2" type="ORF">EXN66_Car018715</name>
</gene>
<sequence>MAEAMQQQQQQQEEEKKEQLSNEEVIEPDEGSEEPKENIQTAQTRPLLSMRSMSAVDPDDDSPNMIVYRKCSSEVRLM</sequence>
<feature type="compositionally biased region" description="Low complexity" evidence="1">
    <location>
        <begin position="1"/>
        <end position="11"/>
    </location>
</feature>
<reference evidence="3" key="2">
    <citation type="submission" date="2019-02" db="EMBL/GenBank/DDBJ databases">
        <title>Opniocepnalus argus Var Kimnra genome.</title>
        <authorList>
            <person name="Zhou C."/>
            <person name="Xiao S."/>
        </authorList>
    </citation>
    <scope>NUCLEOTIDE SEQUENCE [LARGE SCALE GENOMIC DNA]</scope>
</reference>
<name>A0A6G1QKN6_CHAAH</name>
<dbReference type="Proteomes" id="UP000503349">
    <property type="component" value="Chromosome 18"/>
</dbReference>
<reference evidence="2 3" key="1">
    <citation type="submission" date="2019-02" db="EMBL/GenBank/DDBJ databases">
        <title>Opniocepnalus argus genome.</title>
        <authorList>
            <person name="Zhou C."/>
            <person name="Xiao S."/>
        </authorList>
    </citation>
    <scope>NUCLEOTIDE SEQUENCE [LARGE SCALE GENOMIC DNA]</scope>
    <source>
        <strain evidence="2">OARG1902GOOAL</strain>
        <tissue evidence="2">Muscle</tissue>
    </source>
</reference>